<sequence>MAEDLAGEVDQAATNTCWRKIVFSQIWFVIFLGDLVSIGAILSAILAAIFARSSVVFGDLWLQLQRRRLLVGDLSVVISTGATSSATVPELCQRRERRDGWGILETFIKFKP</sequence>
<keyword evidence="1" id="KW-0472">Membrane</keyword>
<dbReference type="EMBL" id="BTGU01000160">
    <property type="protein sequence ID" value="GMN63819.1"/>
    <property type="molecule type" value="Genomic_DNA"/>
</dbReference>
<gene>
    <name evidence="2" type="ORF">TIFTF001_032917</name>
</gene>
<feature type="transmembrane region" description="Helical" evidence="1">
    <location>
        <begin position="26"/>
        <end position="49"/>
    </location>
</feature>
<keyword evidence="1" id="KW-0812">Transmembrane</keyword>
<protein>
    <submittedName>
        <fullName evidence="2">Uncharacterized protein</fullName>
    </submittedName>
</protein>
<dbReference type="AlphaFoldDB" id="A0AA88DXY9"/>
<dbReference type="Proteomes" id="UP001187192">
    <property type="component" value="Unassembled WGS sequence"/>
</dbReference>
<keyword evidence="3" id="KW-1185">Reference proteome</keyword>
<accession>A0AA88DXY9</accession>
<keyword evidence="1" id="KW-1133">Transmembrane helix</keyword>
<evidence type="ECO:0000256" key="1">
    <source>
        <dbReference type="SAM" id="Phobius"/>
    </source>
</evidence>
<organism evidence="2 3">
    <name type="scientific">Ficus carica</name>
    <name type="common">Common fig</name>
    <dbReference type="NCBI Taxonomy" id="3494"/>
    <lineage>
        <taxon>Eukaryota</taxon>
        <taxon>Viridiplantae</taxon>
        <taxon>Streptophyta</taxon>
        <taxon>Embryophyta</taxon>
        <taxon>Tracheophyta</taxon>
        <taxon>Spermatophyta</taxon>
        <taxon>Magnoliopsida</taxon>
        <taxon>eudicotyledons</taxon>
        <taxon>Gunneridae</taxon>
        <taxon>Pentapetalae</taxon>
        <taxon>rosids</taxon>
        <taxon>fabids</taxon>
        <taxon>Rosales</taxon>
        <taxon>Moraceae</taxon>
        <taxon>Ficeae</taxon>
        <taxon>Ficus</taxon>
    </lineage>
</organism>
<evidence type="ECO:0000313" key="3">
    <source>
        <dbReference type="Proteomes" id="UP001187192"/>
    </source>
</evidence>
<comment type="caution">
    <text evidence="2">The sequence shown here is derived from an EMBL/GenBank/DDBJ whole genome shotgun (WGS) entry which is preliminary data.</text>
</comment>
<reference evidence="2" key="1">
    <citation type="submission" date="2023-07" db="EMBL/GenBank/DDBJ databases">
        <title>draft genome sequence of fig (Ficus carica).</title>
        <authorList>
            <person name="Takahashi T."/>
            <person name="Nishimura K."/>
        </authorList>
    </citation>
    <scope>NUCLEOTIDE SEQUENCE</scope>
</reference>
<proteinExistence type="predicted"/>
<name>A0AA88DXY9_FICCA</name>
<evidence type="ECO:0000313" key="2">
    <source>
        <dbReference type="EMBL" id="GMN63819.1"/>
    </source>
</evidence>